<reference evidence="2 3" key="1">
    <citation type="submission" date="2013-11" db="EMBL/GenBank/DDBJ databases">
        <title>Opisthorchis viverrini - life in the bile duct.</title>
        <authorList>
            <person name="Young N.D."/>
            <person name="Nagarajan N."/>
            <person name="Lin S.J."/>
            <person name="Korhonen P.K."/>
            <person name="Jex A.R."/>
            <person name="Hall R.S."/>
            <person name="Safavi-Hemami H."/>
            <person name="Kaewkong W."/>
            <person name="Bertrand D."/>
            <person name="Gao S."/>
            <person name="Seet Q."/>
            <person name="Wongkham S."/>
            <person name="Teh B.T."/>
            <person name="Wongkham C."/>
            <person name="Intapan P.M."/>
            <person name="Maleewong W."/>
            <person name="Yang X."/>
            <person name="Hu M."/>
            <person name="Wang Z."/>
            <person name="Hofmann A."/>
            <person name="Sternberg P.W."/>
            <person name="Tan P."/>
            <person name="Wang J."/>
            <person name="Gasser R.B."/>
        </authorList>
    </citation>
    <scope>NUCLEOTIDE SEQUENCE [LARGE SCALE GENOMIC DNA]</scope>
</reference>
<evidence type="ECO:0000313" key="2">
    <source>
        <dbReference type="EMBL" id="KER30119.1"/>
    </source>
</evidence>
<feature type="compositionally biased region" description="Basic and acidic residues" evidence="1">
    <location>
        <begin position="49"/>
        <end position="59"/>
    </location>
</feature>
<proteinExistence type="predicted"/>
<dbReference type="CTD" id="20317571"/>
<feature type="region of interest" description="Disordered" evidence="1">
    <location>
        <begin position="49"/>
        <end position="78"/>
    </location>
</feature>
<protein>
    <submittedName>
        <fullName evidence="2">Uncharacterized protein</fullName>
    </submittedName>
</protein>
<dbReference type="KEGG" id="ovi:T265_03384"/>
<dbReference type="RefSeq" id="XP_009166117.1">
    <property type="nucleotide sequence ID" value="XM_009167853.1"/>
</dbReference>
<organism evidence="2 3">
    <name type="scientific">Opisthorchis viverrini</name>
    <name type="common">Southeast Asian liver fluke</name>
    <dbReference type="NCBI Taxonomy" id="6198"/>
    <lineage>
        <taxon>Eukaryota</taxon>
        <taxon>Metazoa</taxon>
        <taxon>Spiralia</taxon>
        <taxon>Lophotrochozoa</taxon>
        <taxon>Platyhelminthes</taxon>
        <taxon>Trematoda</taxon>
        <taxon>Digenea</taxon>
        <taxon>Opisthorchiida</taxon>
        <taxon>Opisthorchiata</taxon>
        <taxon>Opisthorchiidae</taxon>
        <taxon>Opisthorchis</taxon>
    </lineage>
</organism>
<evidence type="ECO:0000256" key="1">
    <source>
        <dbReference type="SAM" id="MobiDB-lite"/>
    </source>
</evidence>
<gene>
    <name evidence="2" type="ORF">T265_03384</name>
</gene>
<dbReference type="AlphaFoldDB" id="A0A075AHM0"/>
<evidence type="ECO:0000313" key="3">
    <source>
        <dbReference type="Proteomes" id="UP000054324"/>
    </source>
</evidence>
<dbReference type="Proteomes" id="UP000054324">
    <property type="component" value="Unassembled WGS sequence"/>
</dbReference>
<dbReference type="GeneID" id="20317571"/>
<dbReference type="EMBL" id="KL596666">
    <property type="protein sequence ID" value="KER30119.1"/>
    <property type="molecule type" value="Genomic_DNA"/>
</dbReference>
<name>A0A075AHM0_OPIVI</name>
<feature type="region of interest" description="Disordered" evidence="1">
    <location>
        <begin position="1"/>
        <end position="29"/>
    </location>
</feature>
<keyword evidence="3" id="KW-1185">Reference proteome</keyword>
<sequence length="113" mass="13421">MDRRSGAEPQFDFVGKRITSQQQQQREQATRRVVLPYIPNIAELTTRLSAEKRNRRGDVEETDLQTEEQPKQNQEEQCGIQNQLQQLQPILRWTNWEEIMHRNKGTQHGHQET</sequence>
<accession>A0A075AHM0</accession>